<name>A0ABY9X5Q4_9BACT</name>
<dbReference type="InterPro" id="IPR036661">
    <property type="entry name" value="Luciferase-like_sf"/>
</dbReference>
<evidence type="ECO:0000313" key="5">
    <source>
        <dbReference type="Proteomes" id="UP001611383"/>
    </source>
</evidence>
<dbReference type="EMBL" id="CP043494">
    <property type="protein sequence ID" value="WNG50727.1"/>
    <property type="molecule type" value="Genomic_DNA"/>
</dbReference>
<keyword evidence="2" id="KW-0503">Monooxygenase</keyword>
<reference evidence="4 5" key="1">
    <citation type="submission" date="2019-08" db="EMBL/GenBank/DDBJ databases">
        <title>Archangium and Cystobacter genomes.</title>
        <authorList>
            <person name="Chen I.-C.K."/>
            <person name="Wielgoss S."/>
        </authorList>
    </citation>
    <scope>NUCLEOTIDE SEQUENCE [LARGE SCALE GENOMIC DNA]</scope>
    <source>
        <strain evidence="4 5">Cbm 6</strain>
    </source>
</reference>
<keyword evidence="5" id="KW-1185">Reference proteome</keyword>
<evidence type="ECO:0000256" key="2">
    <source>
        <dbReference type="ARBA" id="ARBA00023033"/>
    </source>
</evidence>
<dbReference type="Pfam" id="PF00296">
    <property type="entry name" value="Bac_luciferase"/>
    <property type="match status" value="1"/>
</dbReference>
<proteinExistence type="predicted"/>
<gene>
    <name evidence="4" type="ORF">F0U60_46330</name>
</gene>
<feature type="domain" description="Luciferase-like" evidence="3">
    <location>
        <begin position="37"/>
        <end position="347"/>
    </location>
</feature>
<dbReference type="Proteomes" id="UP001611383">
    <property type="component" value="Chromosome"/>
</dbReference>
<evidence type="ECO:0000256" key="1">
    <source>
        <dbReference type="ARBA" id="ARBA00023002"/>
    </source>
</evidence>
<dbReference type="Gene3D" id="3.20.20.30">
    <property type="entry name" value="Luciferase-like domain"/>
    <property type="match status" value="1"/>
</dbReference>
<dbReference type="InterPro" id="IPR011251">
    <property type="entry name" value="Luciferase-like_dom"/>
</dbReference>
<dbReference type="PANTHER" id="PTHR30137:SF8">
    <property type="entry name" value="BLR5498 PROTEIN"/>
    <property type="match status" value="1"/>
</dbReference>
<sequence>MKVSMFHLCPYRDLPADFEKRYQSSVVDPPFFEVANPEQAGRTYNETLDELIHAAKAGLDGICVNEHHQAAYGFMASPNLMASALARATRDLEVAIVVLGATMVNASPPLRVAEEYAMLDCISGGRLVAGLPLGSSADSNLCYGITPIEQREMFREAHELLRKAWSSRESFAWNGKYTQLPLVNLWPRPIQQPPPIWVPGAGSLSTWEFVARNNYSYSYLSYFGHQFAKSVMDGFWEFVDRNGLEPNPYRAGFLQLVVVSETDAQAAEDYEKHLRYFYDKCLHFPPHWYAAPGYMDHPSLVRAVRSQGAITQKPWKDWKFKDFVDNQFVIGGSPATVRQQLEEAAKSLRVGNLMVLLQIGSMPHELTLKNIDLFAREVLPHVRHLWDDEWENHWWPEKLRGKRNAGQKEAAR</sequence>
<dbReference type="PANTHER" id="PTHR30137">
    <property type="entry name" value="LUCIFERASE-LIKE MONOOXYGENASE"/>
    <property type="match status" value="1"/>
</dbReference>
<accession>A0ABY9X5Q4</accession>
<dbReference type="SUPFAM" id="SSF51679">
    <property type="entry name" value="Bacterial luciferase-like"/>
    <property type="match status" value="1"/>
</dbReference>
<protein>
    <submittedName>
        <fullName evidence="4">LLM class flavin-dependent oxidoreductase</fullName>
    </submittedName>
</protein>
<dbReference type="RefSeq" id="WP_395810165.1">
    <property type="nucleotide sequence ID" value="NZ_CP043494.1"/>
</dbReference>
<organism evidence="4 5">
    <name type="scientific">Archangium minus</name>
    <dbReference type="NCBI Taxonomy" id="83450"/>
    <lineage>
        <taxon>Bacteria</taxon>
        <taxon>Pseudomonadati</taxon>
        <taxon>Myxococcota</taxon>
        <taxon>Myxococcia</taxon>
        <taxon>Myxococcales</taxon>
        <taxon>Cystobacterineae</taxon>
        <taxon>Archangiaceae</taxon>
        <taxon>Archangium</taxon>
    </lineage>
</organism>
<keyword evidence="1" id="KW-0560">Oxidoreductase</keyword>
<evidence type="ECO:0000259" key="3">
    <source>
        <dbReference type="Pfam" id="PF00296"/>
    </source>
</evidence>
<evidence type="ECO:0000313" key="4">
    <source>
        <dbReference type="EMBL" id="WNG50727.1"/>
    </source>
</evidence>
<dbReference type="InterPro" id="IPR050766">
    <property type="entry name" value="Bact_Lucif_Oxidored"/>
</dbReference>